<dbReference type="Pfam" id="PF00882">
    <property type="entry name" value="Zn_dep_PLPC"/>
    <property type="match status" value="1"/>
</dbReference>
<feature type="domain" description="Phospholipase C/D" evidence="1">
    <location>
        <begin position="5"/>
        <end position="156"/>
    </location>
</feature>
<sequence length="198" mass="23400">MLYKTHLEIGENTFNTIEGRGRNLIDKKSFLKGNILPDISPKYRLKKHGRKQFEEIIDEKVKALSRLSSDEIINHLGKEKFSIELGVVCHFLCDFFSLPHDEEWSFKESVTLKHVLYEKKLHKVFSKDIIIKDSYKILGNSDYDVFFKNALKKYRNVYGYRNDLFFAMYLNNSVVRYVLESIEENDKINLSKEKDIAF</sequence>
<gene>
    <name evidence="2" type="ORF">NCTC8081_01184</name>
</gene>
<proteinExistence type="predicted"/>
<protein>
    <submittedName>
        <fullName evidence="2">Zinc dependent phospholipase C</fullName>
    </submittedName>
</protein>
<dbReference type="RefSeq" id="WP_011592349.1">
    <property type="nucleotide sequence ID" value="NZ_CABEEQ010000002.1"/>
</dbReference>
<reference evidence="2 3" key="1">
    <citation type="submission" date="2018-06" db="EMBL/GenBank/DDBJ databases">
        <authorList>
            <consortium name="Pathogen Informatics"/>
            <person name="Doyle S."/>
        </authorList>
    </citation>
    <scope>NUCLEOTIDE SEQUENCE [LARGE SCALE GENOMIC DNA]</scope>
    <source>
        <strain evidence="2 3">NCTC8081</strain>
    </source>
</reference>
<evidence type="ECO:0000313" key="3">
    <source>
        <dbReference type="Proteomes" id="UP000250234"/>
    </source>
</evidence>
<dbReference type="AlphaFoldDB" id="A0A2X2WLM3"/>
<evidence type="ECO:0000259" key="1">
    <source>
        <dbReference type="Pfam" id="PF00882"/>
    </source>
</evidence>
<name>A0A2X2WLM3_CLOPF</name>
<dbReference type="Proteomes" id="UP000250234">
    <property type="component" value="Unassembled WGS sequence"/>
</dbReference>
<dbReference type="InterPro" id="IPR029002">
    <property type="entry name" value="PLPC/GPLD1"/>
</dbReference>
<accession>A0A2X2WLM3</accession>
<organism evidence="2 3">
    <name type="scientific">Clostridium perfringens</name>
    <dbReference type="NCBI Taxonomy" id="1502"/>
    <lineage>
        <taxon>Bacteria</taxon>
        <taxon>Bacillati</taxon>
        <taxon>Bacillota</taxon>
        <taxon>Clostridia</taxon>
        <taxon>Eubacteriales</taxon>
        <taxon>Clostridiaceae</taxon>
        <taxon>Clostridium</taxon>
    </lineage>
</organism>
<evidence type="ECO:0000313" key="2">
    <source>
        <dbReference type="EMBL" id="SQC07060.1"/>
    </source>
</evidence>
<dbReference type="EMBL" id="UAWO01000002">
    <property type="protein sequence ID" value="SQC07060.1"/>
    <property type="molecule type" value="Genomic_DNA"/>
</dbReference>